<evidence type="ECO:0000256" key="1">
    <source>
        <dbReference type="SAM" id="MobiDB-lite"/>
    </source>
</evidence>
<name>A0AAQ3RCH2_VIGMU</name>
<dbReference type="Proteomes" id="UP001374535">
    <property type="component" value="Chromosome 11"/>
</dbReference>
<dbReference type="EMBL" id="CP144690">
    <property type="protein sequence ID" value="WVY89441.1"/>
    <property type="molecule type" value="Genomic_DNA"/>
</dbReference>
<dbReference type="Pfam" id="PF07816">
    <property type="entry name" value="DUF1645"/>
    <property type="match status" value="1"/>
</dbReference>
<dbReference type="PANTHER" id="PTHR33095:SF105">
    <property type="entry name" value="DUF1645 FAMILY PROTEIN"/>
    <property type="match status" value="1"/>
</dbReference>
<sequence length="278" mass="31061">MEVVIQSPSSPTMDNFDFGSNIGSIYHSVPSSPKGFGNYFLSAPASPSRLSQLYSEFEYYSSAATSSSEAAADKVHDDDDDDDDKDDYSFAFSVSRESDKSSRSAEELFDGGKIKPLNESRDPKSEERRGRGKEKLPSSSSNRRVTRSHSPYRWEAEKKQLQQQPKSNKEESSVLSSSSSSKGGSKRWWLTDLLLFRSASEGRGSCKDPLKKYYKKNGSEEVKGSSSFRSSDSSRRKGQVSAHELHYAMKRAESKDMKKRTFLPYRQGILGRLAGFGI</sequence>
<proteinExistence type="predicted"/>
<evidence type="ECO:0000313" key="2">
    <source>
        <dbReference type="EMBL" id="WVY89441.1"/>
    </source>
</evidence>
<organism evidence="2 3">
    <name type="scientific">Vigna mungo</name>
    <name type="common">Black gram</name>
    <name type="synonym">Phaseolus mungo</name>
    <dbReference type="NCBI Taxonomy" id="3915"/>
    <lineage>
        <taxon>Eukaryota</taxon>
        <taxon>Viridiplantae</taxon>
        <taxon>Streptophyta</taxon>
        <taxon>Embryophyta</taxon>
        <taxon>Tracheophyta</taxon>
        <taxon>Spermatophyta</taxon>
        <taxon>Magnoliopsida</taxon>
        <taxon>eudicotyledons</taxon>
        <taxon>Gunneridae</taxon>
        <taxon>Pentapetalae</taxon>
        <taxon>rosids</taxon>
        <taxon>fabids</taxon>
        <taxon>Fabales</taxon>
        <taxon>Fabaceae</taxon>
        <taxon>Papilionoideae</taxon>
        <taxon>50 kb inversion clade</taxon>
        <taxon>NPAAA clade</taxon>
        <taxon>indigoferoid/millettioid clade</taxon>
        <taxon>Phaseoleae</taxon>
        <taxon>Vigna</taxon>
    </lineage>
</organism>
<feature type="compositionally biased region" description="Basic and acidic residues" evidence="1">
    <location>
        <begin position="96"/>
        <end position="136"/>
    </location>
</feature>
<protein>
    <submittedName>
        <fullName evidence="2">Uncharacterized protein</fullName>
    </submittedName>
</protein>
<dbReference type="AlphaFoldDB" id="A0AAQ3RCH2"/>
<feature type="region of interest" description="Disordered" evidence="1">
    <location>
        <begin position="201"/>
        <end position="243"/>
    </location>
</feature>
<keyword evidence="3" id="KW-1185">Reference proteome</keyword>
<dbReference type="InterPro" id="IPR012442">
    <property type="entry name" value="DUF1645_plant"/>
</dbReference>
<gene>
    <name evidence="2" type="ORF">V8G54_034955</name>
</gene>
<feature type="region of interest" description="Disordered" evidence="1">
    <location>
        <begin position="63"/>
        <end position="185"/>
    </location>
</feature>
<feature type="compositionally biased region" description="Basic and acidic residues" evidence="1">
    <location>
        <begin position="204"/>
        <end position="223"/>
    </location>
</feature>
<dbReference type="PANTHER" id="PTHR33095">
    <property type="entry name" value="OS07G0619500 PROTEIN"/>
    <property type="match status" value="1"/>
</dbReference>
<accession>A0AAQ3RCH2</accession>
<evidence type="ECO:0000313" key="3">
    <source>
        <dbReference type="Proteomes" id="UP001374535"/>
    </source>
</evidence>
<reference evidence="2 3" key="1">
    <citation type="journal article" date="2023" name="Life. Sci Alliance">
        <title>Evolutionary insights into 3D genome organization and epigenetic landscape of Vigna mungo.</title>
        <authorList>
            <person name="Junaid A."/>
            <person name="Singh B."/>
            <person name="Bhatia S."/>
        </authorList>
    </citation>
    <scope>NUCLEOTIDE SEQUENCE [LARGE SCALE GENOMIC DNA]</scope>
    <source>
        <strain evidence="2">Urdbean</strain>
    </source>
</reference>
<feature type="compositionally biased region" description="Low complexity" evidence="1">
    <location>
        <begin position="173"/>
        <end position="183"/>
    </location>
</feature>